<gene>
    <name evidence="1" type="ORF">GCM10022288_24000</name>
</gene>
<dbReference type="EMBL" id="BAABBX010000015">
    <property type="protein sequence ID" value="GAA4192137.1"/>
    <property type="molecule type" value="Genomic_DNA"/>
</dbReference>
<organism evidence="1 2">
    <name type="scientific">Gryllotalpicola kribbensis</name>
    <dbReference type="NCBI Taxonomy" id="993084"/>
    <lineage>
        <taxon>Bacteria</taxon>
        <taxon>Bacillati</taxon>
        <taxon>Actinomycetota</taxon>
        <taxon>Actinomycetes</taxon>
        <taxon>Micrococcales</taxon>
        <taxon>Microbacteriaceae</taxon>
        <taxon>Gryllotalpicola</taxon>
    </lineage>
</organism>
<dbReference type="Proteomes" id="UP001500213">
    <property type="component" value="Unassembled WGS sequence"/>
</dbReference>
<protein>
    <submittedName>
        <fullName evidence="1">Uncharacterized protein</fullName>
    </submittedName>
</protein>
<sequence>MTDAVLAWVESPFQLLSAAEWAHAAGRRISVAMRLSGPQMETTAAELLRRGAPFSEITPWVGIPWGLLAGDRDWAIGDGFSGQFRLAASVLRPRRVALLDDGANTVALADALLDRTPFRRPRRHEGGVSRLLGELAKHRLHALADRESVELFTVFPLGAQRIDALAARGMSARRHDFAWTRSAADPLELPGDRVLLGSSLPADGRVPVPDYLAWVSRQARDEPVVYLPHRRERREVLDEVKRMPGVTVLETGLPVELVLAGIRRPIELVSLQTSAATTLELLLGGTGSVIRQSVLT</sequence>
<evidence type="ECO:0000313" key="2">
    <source>
        <dbReference type="Proteomes" id="UP001500213"/>
    </source>
</evidence>
<proteinExistence type="predicted"/>
<reference evidence="2" key="1">
    <citation type="journal article" date="2019" name="Int. J. Syst. Evol. Microbiol.">
        <title>The Global Catalogue of Microorganisms (GCM) 10K type strain sequencing project: providing services to taxonomists for standard genome sequencing and annotation.</title>
        <authorList>
            <consortium name="The Broad Institute Genomics Platform"/>
            <consortium name="The Broad Institute Genome Sequencing Center for Infectious Disease"/>
            <person name="Wu L."/>
            <person name="Ma J."/>
        </authorList>
    </citation>
    <scope>NUCLEOTIDE SEQUENCE [LARGE SCALE GENOMIC DNA]</scope>
    <source>
        <strain evidence="2">JCM 17593</strain>
    </source>
</reference>
<keyword evidence="2" id="KW-1185">Reference proteome</keyword>
<name>A0ABP8AWH3_9MICO</name>
<comment type="caution">
    <text evidence="1">The sequence shown here is derived from an EMBL/GenBank/DDBJ whole genome shotgun (WGS) entry which is preliminary data.</text>
</comment>
<accession>A0ABP8AWH3</accession>
<evidence type="ECO:0000313" key="1">
    <source>
        <dbReference type="EMBL" id="GAA4192137.1"/>
    </source>
</evidence>